<dbReference type="PANTHER" id="PTHR35176:SF6">
    <property type="entry name" value="HEME OXYGENASE HI_0854-RELATED"/>
    <property type="match status" value="1"/>
</dbReference>
<dbReference type="InterPro" id="IPR052019">
    <property type="entry name" value="F420H2_bilvrd_red/Heme_oxyg"/>
</dbReference>
<feature type="domain" description="Pyridoxamine 5'-phosphate oxidase N-terminal" evidence="2">
    <location>
        <begin position="9"/>
        <end position="130"/>
    </location>
</feature>
<dbReference type="Pfam" id="PF01243">
    <property type="entry name" value="PNPOx_N"/>
    <property type="match status" value="1"/>
</dbReference>
<evidence type="ECO:0000313" key="3">
    <source>
        <dbReference type="EMBL" id="QFG02902.1"/>
    </source>
</evidence>
<dbReference type="Gene3D" id="2.30.110.10">
    <property type="entry name" value="Electron Transport, Fmn-binding Protein, Chain A"/>
    <property type="match status" value="1"/>
</dbReference>
<evidence type="ECO:0000259" key="2">
    <source>
        <dbReference type="Pfam" id="PF01243"/>
    </source>
</evidence>
<dbReference type="RefSeq" id="WP_158066821.1">
    <property type="nucleotide sequence ID" value="NZ_CP042829.1"/>
</dbReference>
<gene>
    <name evidence="3" type="ORF">Tbon_06220</name>
</gene>
<evidence type="ECO:0000313" key="4">
    <source>
        <dbReference type="Proteomes" id="UP000326331"/>
    </source>
</evidence>
<dbReference type="InterPro" id="IPR019920">
    <property type="entry name" value="F420-binding_dom_put"/>
</dbReference>
<keyword evidence="1" id="KW-0560">Oxidoreductase</keyword>
<name>A0ABX6C0Z6_9CHLR</name>
<sequence>MEFPADDPVVRALLEQPPLMRLAYVAADGQPRVVPIWWRFAGGRFTVITGPKAEKVAHLRARPKVAFTIDTERPPYRVLLVDGDAAVEDVDGMAPEYPEIVRRFLGPAADAYLARLRVKRQVRITITPRRWRILDFVERRPRSLA</sequence>
<dbReference type="InterPro" id="IPR011576">
    <property type="entry name" value="Pyridox_Oxase_N"/>
</dbReference>
<accession>A0ABX6C0Z6</accession>
<evidence type="ECO:0000256" key="1">
    <source>
        <dbReference type="ARBA" id="ARBA00023002"/>
    </source>
</evidence>
<dbReference type="PANTHER" id="PTHR35176">
    <property type="entry name" value="HEME OXYGENASE HI_0854-RELATED"/>
    <property type="match status" value="1"/>
</dbReference>
<dbReference type="Proteomes" id="UP000326331">
    <property type="component" value="Chromosome"/>
</dbReference>
<dbReference type="EMBL" id="CP042829">
    <property type="protein sequence ID" value="QFG02902.1"/>
    <property type="molecule type" value="Genomic_DNA"/>
</dbReference>
<dbReference type="NCBIfam" id="TIGR03618">
    <property type="entry name" value="Rv1155_F420"/>
    <property type="match status" value="1"/>
</dbReference>
<proteinExistence type="predicted"/>
<reference evidence="3 4" key="1">
    <citation type="submission" date="2019-10" db="EMBL/GenBank/DDBJ databases">
        <title>Thermopilla bonchosmolovskayae gen. nov., sp. nov., a moderately thermophilic Chloroflexi bacterium from a Chukotka hot spring (Arctic, Russia), representing a novel classis Thermopillaia, which include previously uncultivated lineage OLB14.</title>
        <authorList>
            <person name="Kochetkova T.V."/>
            <person name="Zayulina K.S."/>
            <person name="Zhigarkov V.S."/>
            <person name="Minaev N.V."/>
            <person name="Novikov A."/>
            <person name="Toshchakov S.V."/>
            <person name="Elcheninov A.G."/>
            <person name="Kublanov I.V."/>
        </authorList>
    </citation>
    <scope>NUCLEOTIDE SEQUENCE [LARGE SCALE GENOMIC DNA]</scope>
    <source>
        <strain evidence="3 4">3753O</strain>
    </source>
</reference>
<protein>
    <submittedName>
        <fullName evidence="3">TIGR03618 family F420-dependent PPOX class oxidoreductase</fullName>
    </submittedName>
</protein>
<organism evidence="3 4">
    <name type="scientific">Tepidiforma bonchosmolovskayae</name>
    <dbReference type="NCBI Taxonomy" id="2601677"/>
    <lineage>
        <taxon>Bacteria</taxon>
        <taxon>Bacillati</taxon>
        <taxon>Chloroflexota</taxon>
        <taxon>Tepidiformia</taxon>
        <taxon>Tepidiformales</taxon>
        <taxon>Tepidiformaceae</taxon>
        <taxon>Tepidiforma</taxon>
    </lineage>
</organism>
<keyword evidence="4" id="KW-1185">Reference proteome</keyword>
<dbReference type="InterPro" id="IPR012349">
    <property type="entry name" value="Split_barrel_FMN-bd"/>
</dbReference>
<dbReference type="SUPFAM" id="SSF50475">
    <property type="entry name" value="FMN-binding split barrel"/>
    <property type="match status" value="1"/>
</dbReference>